<reference evidence="1" key="1">
    <citation type="submission" date="2021-01" db="EMBL/GenBank/DDBJ databases">
        <authorList>
            <person name="Corre E."/>
            <person name="Pelletier E."/>
            <person name="Niang G."/>
            <person name="Scheremetjew M."/>
            <person name="Finn R."/>
            <person name="Kale V."/>
            <person name="Holt S."/>
            <person name="Cochrane G."/>
            <person name="Meng A."/>
            <person name="Brown T."/>
            <person name="Cohen L."/>
        </authorList>
    </citation>
    <scope>NUCLEOTIDE SEQUENCE</scope>
    <source>
        <strain evidence="1">10249 10 AB</strain>
    </source>
</reference>
<dbReference type="AlphaFoldDB" id="A0A7S4AVZ8"/>
<proteinExistence type="predicted"/>
<organism evidence="1">
    <name type="scientific">Pseudo-nitzschia australis</name>
    <dbReference type="NCBI Taxonomy" id="44445"/>
    <lineage>
        <taxon>Eukaryota</taxon>
        <taxon>Sar</taxon>
        <taxon>Stramenopiles</taxon>
        <taxon>Ochrophyta</taxon>
        <taxon>Bacillariophyta</taxon>
        <taxon>Bacillariophyceae</taxon>
        <taxon>Bacillariophycidae</taxon>
        <taxon>Bacillariales</taxon>
        <taxon>Bacillariaceae</taxon>
        <taxon>Pseudo-nitzschia</taxon>
    </lineage>
</organism>
<accession>A0A7S4AVZ8</accession>
<dbReference type="EMBL" id="HBIX01032829">
    <property type="protein sequence ID" value="CAE0728822.1"/>
    <property type="molecule type" value="Transcribed_RNA"/>
</dbReference>
<protein>
    <submittedName>
        <fullName evidence="1">Uncharacterized protein</fullName>
    </submittedName>
</protein>
<evidence type="ECO:0000313" key="1">
    <source>
        <dbReference type="EMBL" id="CAE0728822.1"/>
    </source>
</evidence>
<name>A0A7S4AVZ8_9STRA</name>
<gene>
    <name evidence="1" type="ORF">PAUS00366_LOCUS21606</name>
</gene>
<sequence>MQRWAHSRVFFVPQPKPVRPTDETFTAMKTFRHEILSWRMEHECNLNARALLDEKFPGILNPLKHAKVGTFTSVLTARDAFDYVKKAIGTARDAFDYVEKAIGSTAISNKKCLEHLRAILKRKYIPEQSGA</sequence>